<dbReference type="CDD" id="cd03364">
    <property type="entry name" value="TOPRIM_DnaG_primases"/>
    <property type="match status" value="1"/>
</dbReference>
<comment type="function">
    <text evidence="12 13">RNA polymerase that catalyzes the synthesis of short RNA molecules used as primers for DNA polymerase during DNA replication.</text>
</comment>
<keyword evidence="6 13" id="KW-0479">Metal-binding</keyword>
<evidence type="ECO:0000256" key="7">
    <source>
        <dbReference type="ARBA" id="ARBA00022771"/>
    </source>
</evidence>
<keyword evidence="10 12" id="KW-0238">DNA-binding</keyword>
<evidence type="ECO:0000256" key="12">
    <source>
        <dbReference type="HAMAP-Rule" id="MF_00974"/>
    </source>
</evidence>
<dbReference type="InterPro" id="IPR030846">
    <property type="entry name" value="DnaG_bac"/>
</dbReference>
<comment type="cofactor">
    <cofactor evidence="13">
        <name>Zn(2+)</name>
        <dbReference type="ChEBI" id="CHEBI:29105"/>
    </cofactor>
    <text evidence="13">Binds 1 zinc ion per monomer.</text>
</comment>
<evidence type="ECO:0000256" key="1">
    <source>
        <dbReference type="ARBA" id="ARBA00022478"/>
    </source>
</evidence>
<proteinExistence type="inferred from homology"/>
<evidence type="ECO:0000256" key="9">
    <source>
        <dbReference type="ARBA" id="ARBA00022842"/>
    </source>
</evidence>
<evidence type="ECO:0000256" key="3">
    <source>
        <dbReference type="ARBA" id="ARBA00022679"/>
    </source>
</evidence>
<accession>A0ABU1AY62</accession>
<dbReference type="EC" id="2.7.7.101" evidence="12"/>
<dbReference type="SUPFAM" id="SSF57783">
    <property type="entry name" value="Zinc beta-ribbon"/>
    <property type="match status" value="1"/>
</dbReference>
<name>A0ABU1AY62_9BACT</name>
<keyword evidence="18" id="KW-1185">Reference proteome</keyword>
<dbReference type="InterPro" id="IPR002694">
    <property type="entry name" value="Znf_CHC2"/>
</dbReference>
<dbReference type="NCBIfam" id="TIGR01391">
    <property type="entry name" value="dnaG"/>
    <property type="match status" value="1"/>
</dbReference>
<dbReference type="PANTHER" id="PTHR30313:SF2">
    <property type="entry name" value="DNA PRIMASE"/>
    <property type="match status" value="1"/>
</dbReference>
<reference evidence="17 18" key="1">
    <citation type="submission" date="2023-04" db="EMBL/GenBank/DDBJ databases">
        <title>A novel bacteria isolated from coastal sediment.</title>
        <authorList>
            <person name="Liu X.-J."/>
            <person name="Du Z.-J."/>
        </authorList>
    </citation>
    <scope>NUCLEOTIDE SEQUENCE [LARGE SCALE GENOMIC DNA]</scope>
    <source>
        <strain evidence="17 18">SDUM461003</strain>
    </source>
</reference>
<evidence type="ECO:0000313" key="17">
    <source>
        <dbReference type="EMBL" id="MDQ8208040.1"/>
    </source>
</evidence>
<dbReference type="InterPro" id="IPR050219">
    <property type="entry name" value="DnaG_primase"/>
</dbReference>
<dbReference type="SUPFAM" id="SSF56731">
    <property type="entry name" value="DNA primase core"/>
    <property type="match status" value="1"/>
</dbReference>
<comment type="caution">
    <text evidence="17">The sequence shown here is derived from an EMBL/GenBank/DDBJ whole genome shotgun (WGS) entry which is preliminary data.</text>
</comment>
<comment type="subunit">
    <text evidence="12">Monomer. Interacts with DnaB.</text>
</comment>
<gene>
    <name evidence="12 17" type="primary">dnaG</name>
    <name evidence="17" type="ORF">QEH52_11000</name>
</gene>
<dbReference type="EMBL" id="JARXHW010000023">
    <property type="protein sequence ID" value="MDQ8208040.1"/>
    <property type="molecule type" value="Genomic_DNA"/>
</dbReference>
<comment type="caution">
    <text evidence="12">Lacks conserved residue(s) required for the propagation of feature annotation.</text>
</comment>
<evidence type="ECO:0000256" key="5">
    <source>
        <dbReference type="ARBA" id="ARBA00022705"/>
    </source>
</evidence>
<keyword evidence="2 12" id="KW-0639">Primosome</keyword>
<dbReference type="RefSeq" id="WP_308950442.1">
    <property type="nucleotide sequence ID" value="NZ_JARXHW010000023.1"/>
</dbReference>
<dbReference type="InterPro" id="IPR006295">
    <property type="entry name" value="DNA_primase_DnaG"/>
</dbReference>
<dbReference type="InterPro" id="IPR006171">
    <property type="entry name" value="TOPRIM_dom"/>
</dbReference>
<keyword evidence="3 12" id="KW-0808">Transferase</keyword>
<evidence type="ECO:0000313" key="18">
    <source>
        <dbReference type="Proteomes" id="UP001225316"/>
    </source>
</evidence>
<dbReference type="Gene3D" id="3.90.580.10">
    <property type="entry name" value="Zinc finger, CHC2-type domain"/>
    <property type="match status" value="1"/>
</dbReference>
<dbReference type="Gene3D" id="3.90.980.10">
    <property type="entry name" value="DNA primase, catalytic core, N-terminal domain"/>
    <property type="match status" value="1"/>
</dbReference>
<dbReference type="PIRSF" id="PIRSF002811">
    <property type="entry name" value="DnaG"/>
    <property type="match status" value="1"/>
</dbReference>
<keyword evidence="5 12" id="KW-0235">DNA replication</keyword>
<feature type="domain" description="Toprim" evidence="16">
    <location>
        <begin position="270"/>
        <end position="342"/>
    </location>
</feature>
<evidence type="ECO:0000259" key="16">
    <source>
        <dbReference type="SMART" id="SM00493"/>
    </source>
</evidence>
<organism evidence="17 18">
    <name type="scientific">Thalassobacterium maritimum</name>
    <dbReference type="NCBI Taxonomy" id="3041265"/>
    <lineage>
        <taxon>Bacteria</taxon>
        <taxon>Pseudomonadati</taxon>
        <taxon>Verrucomicrobiota</taxon>
        <taxon>Opitutia</taxon>
        <taxon>Puniceicoccales</taxon>
        <taxon>Coraliomargaritaceae</taxon>
        <taxon>Thalassobacterium</taxon>
    </lineage>
</organism>
<dbReference type="InterPro" id="IPR013264">
    <property type="entry name" value="DNAG_N"/>
</dbReference>
<protein>
    <recommendedName>
        <fullName evidence="12 13">DNA primase</fullName>
        <ecNumber evidence="12">2.7.7.101</ecNumber>
    </recommendedName>
</protein>
<evidence type="ECO:0000256" key="13">
    <source>
        <dbReference type="PIRNR" id="PIRNR002811"/>
    </source>
</evidence>
<feature type="domain" description="Zinc finger CHC2-type" evidence="15">
    <location>
        <begin position="35"/>
        <end position="89"/>
    </location>
</feature>
<evidence type="ECO:0000256" key="8">
    <source>
        <dbReference type="ARBA" id="ARBA00022833"/>
    </source>
</evidence>
<feature type="region of interest" description="Disordered" evidence="14">
    <location>
        <begin position="441"/>
        <end position="460"/>
    </location>
</feature>
<keyword evidence="11 12" id="KW-0804">Transcription</keyword>
<dbReference type="Pfam" id="PF13155">
    <property type="entry name" value="Toprim_2"/>
    <property type="match status" value="1"/>
</dbReference>
<dbReference type="Gene3D" id="1.10.860.10">
    <property type="entry name" value="DNAb Helicase, Chain A"/>
    <property type="match status" value="1"/>
</dbReference>
<keyword evidence="9" id="KW-0460">Magnesium</keyword>
<evidence type="ECO:0000256" key="10">
    <source>
        <dbReference type="ARBA" id="ARBA00023125"/>
    </source>
</evidence>
<sequence>MARVKQSSIEAIKHQVNLVDVVSPYAQLKKAGRSWKGLSPFTQEKTASFYVHPDRGFYKCFSTGEGGDCFTFIMKQENLEFIEAVEFLAKKFNITLEYEAGGPSREEMSLRKQIFELHELATTWFHQQFLESKEAGPVRDYWKNQRGFTPETAKEVKIGYAPAAREAFALYCKERKVSTAAMLQSGLFFAREGERNHEYFKSRFRGRLMIPIRDVQGRVVAFTARQLPQTPEDDPAREAKYVNSPETPIFHKGRILFGMDHARTHLKDGESFLLVEGQLDAIRCWSVGLHTAVAPQGTAITDDQMHLLRRYEPKSIECLLDGDAAGRKAALRAMPLAFKAGLEFRFLLLPEKADPDDLLREQGAAALEPLRQSSKSGIELLVAESLPAGRSPTTNEKTTALRAVFDLLHHVPSEVAREDYIRIAARLVNVDPMAALRDFQKVPPPRPAFQREEAAPAPKATRDPLLTQATWELLWLVLHHPEHAQKLSEIIDYEWINTDSTTGRLLSRLLAELREGMIESVDQIENIIDTIEERQLLADIHSRELSIEAPAKQIVSCLERLRRNHVDAQIKQLKQQIINAAPESQIDLMREQKALIRNIAQPLQLTL</sequence>
<keyword evidence="7" id="KW-0863">Zinc-finger</keyword>
<comment type="catalytic activity">
    <reaction evidence="12">
        <text>ssDNA + n NTP = ssDNA/pppN(pN)n-1 hybrid + (n-1) diphosphate.</text>
        <dbReference type="EC" id="2.7.7.101"/>
    </reaction>
</comment>
<evidence type="ECO:0000256" key="11">
    <source>
        <dbReference type="ARBA" id="ARBA00023163"/>
    </source>
</evidence>
<dbReference type="PANTHER" id="PTHR30313">
    <property type="entry name" value="DNA PRIMASE"/>
    <property type="match status" value="1"/>
</dbReference>
<dbReference type="HAMAP" id="MF_00974">
    <property type="entry name" value="DNA_primase_DnaG"/>
    <property type="match status" value="1"/>
</dbReference>
<evidence type="ECO:0000256" key="14">
    <source>
        <dbReference type="SAM" id="MobiDB-lite"/>
    </source>
</evidence>
<evidence type="ECO:0000256" key="6">
    <source>
        <dbReference type="ARBA" id="ARBA00022723"/>
    </source>
</evidence>
<dbReference type="InterPro" id="IPR037068">
    <property type="entry name" value="DNA_primase_core_N_sf"/>
</dbReference>
<dbReference type="InterPro" id="IPR034151">
    <property type="entry name" value="TOPRIM_DnaG_bac"/>
</dbReference>
<evidence type="ECO:0000256" key="2">
    <source>
        <dbReference type="ARBA" id="ARBA00022515"/>
    </source>
</evidence>
<keyword evidence="8 13" id="KW-0862">Zinc</keyword>
<dbReference type="InterPro" id="IPR016136">
    <property type="entry name" value="DNA_helicase_N/primase_C"/>
</dbReference>
<dbReference type="SMART" id="SM00493">
    <property type="entry name" value="TOPRIM"/>
    <property type="match status" value="1"/>
</dbReference>
<evidence type="ECO:0000259" key="15">
    <source>
        <dbReference type="SMART" id="SM00400"/>
    </source>
</evidence>
<evidence type="ECO:0000256" key="4">
    <source>
        <dbReference type="ARBA" id="ARBA00022695"/>
    </source>
</evidence>
<keyword evidence="1 12" id="KW-0240">DNA-directed RNA polymerase</keyword>
<dbReference type="Pfam" id="PF01807">
    <property type="entry name" value="Zn_ribbon_DnaG"/>
    <property type="match status" value="1"/>
</dbReference>
<dbReference type="Proteomes" id="UP001225316">
    <property type="component" value="Unassembled WGS sequence"/>
</dbReference>
<dbReference type="Gene3D" id="3.40.1360.10">
    <property type="match status" value="1"/>
</dbReference>
<dbReference type="Pfam" id="PF08275">
    <property type="entry name" value="DNAG_N"/>
    <property type="match status" value="1"/>
</dbReference>
<dbReference type="SMART" id="SM00400">
    <property type="entry name" value="ZnF_CHCC"/>
    <property type="match status" value="1"/>
</dbReference>
<keyword evidence="4 12" id="KW-0548">Nucleotidyltransferase</keyword>
<dbReference type="InterPro" id="IPR036977">
    <property type="entry name" value="DNA_primase_Znf_CHC2"/>
</dbReference>
<comment type="similarity">
    <text evidence="12 13">Belongs to the DnaG primase family.</text>
</comment>